<keyword evidence="5" id="KW-0256">Endoplasmic reticulum</keyword>
<comment type="subcellular location">
    <subcellularLocation>
        <location evidence="1">Endoplasmic reticulum membrane</location>
        <topology evidence="1">Multi-pass membrane protein</topology>
    </subcellularLocation>
</comment>
<evidence type="ECO:0000256" key="7">
    <source>
        <dbReference type="ARBA" id="ARBA00023136"/>
    </source>
</evidence>
<reference evidence="11" key="1">
    <citation type="journal article" date="2019" name="Gigascience">
        <title>De novo genome assembly of the endangered Acer yangbiense, a plant species with extremely small populations endemic to Yunnan Province, China.</title>
        <authorList>
            <person name="Yang J."/>
            <person name="Wariss H.M."/>
            <person name="Tao L."/>
            <person name="Zhang R."/>
            <person name="Yun Q."/>
            <person name="Hollingsworth P."/>
            <person name="Dao Z."/>
            <person name="Luo G."/>
            <person name="Guo H."/>
            <person name="Ma Y."/>
            <person name="Sun W."/>
        </authorList>
    </citation>
    <scope>NUCLEOTIDE SEQUENCE [LARGE SCALE GENOMIC DNA]</scope>
    <source>
        <strain evidence="11">cv. br00</strain>
    </source>
</reference>
<dbReference type="GO" id="GO:0005789">
    <property type="term" value="C:endoplasmic reticulum membrane"/>
    <property type="evidence" value="ECO:0007669"/>
    <property type="project" value="UniProtKB-SubCell"/>
</dbReference>
<evidence type="ECO:0000256" key="6">
    <source>
        <dbReference type="ARBA" id="ARBA00022989"/>
    </source>
</evidence>
<dbReference type="Pfam" id="PF06417">
    <property type="entry name" value="EMC4"/>
    <property type="match status" value="1"/>
</dbReference>
<feature type="region of interest" description="Disordered" evidence="8">
    <location>
        <begin position="25"/>
        <end position="45"/>
    </location>
</feature>
<dbReference type="AlphaFoldDB" id="A0A5N5MEH3"/>
<evidence type="ECO:0000256" key="3">
    <source>
        <dbReference type="ARBA" id="ARBA00020820"/>
    </source>
</evidence>
<feature type="transmembrane region" description="Helical" evidence="9">
    <location>
        <begin position="125"/>
        <end position="145"/>
    </location>
</feature>
<feature type="transmembrane region" description="Helical" evidence="9">
    <location>
        <begin position="80"/>
        <end position="105"/>
    </location>
</feature>
<gene>
    <name evidence="10" type="ORF">DKX38_010749</name>
</gene>
<evidence type="ECO:0000256" key="4">
    <source>
        <dbReference type="ARBA" id="ARBA00022692"/>
    </source>
</evidence>
<proteinExistence type="inferred from homology"/>
<feature type="transmembrane region" description="Helical" evidence="9">
    <location>
        <begin position="188"/>
        <end position="207"/>
    </location>
</feature>
<dbReference type="PANTHER" id="PTHR19315">
    <property type="entry name" value="ER MEMBRANE PROTEIN COMPLEX SUBUNIT 4"/>
    <property type="match status" value="1"/>
</dbReference>
<dbReference type="InterPro" id="IPR009445">
    <property type="entry name" value="TMEM85/Emc4"/>
</dbReference>
<evidence type="ECO:0000313" key="11">
    <source>
        <dbReference type="Proteomes" id="UP000326939"/>
    </source>
</evidence>
<evidence type="ECO:0000256" key="1">
    <source>
        <dbReference type="ARBA" id="ARBA00004477"/>
    </source>
</evidence>
<organism evidence="10 11">
    <name type="scientific">Salix brachista</name>
    <dbReference type="NCBI Taxonomy" id="2182728"/>
    <lineage>
        <taxon>Eukaryota</taxon>
        <taxon>Viridiplantae</taxon>
        <taxon>Streptophyta</taxon>
        <taxon>Embryophyta</taxon>
        <taxon>Tracheophyta</taxon>
        <taxon>Spermatophyta</taxon>
        <taxon>Magnoliopsida</taxon>
        <taxon>eudicotyledons</taxon>
        <taxon>Gunneridae</taxon>
        <taxon>Pentapetalae</taxon>
        <taxon>rosids</taxon>
        <taxon>fabids</taxon>
        <taxon>Malpighiales</taxon>
        <taxon>Salicaceae</taxon>
        <taxon>Saliceae</taxon>
        <taxon>Salix</taxon>
    </lineage>
</organism>
<keyword evidence="11" id="KW-1185">Reference proteome</keyword>
<sequence>MDKGKAVMGSGRRWAVDFTDNLTLPSSRDIPDPPGFSRASQEQDDSAVAKQKKDAEANWKAQKAWEVAQAPFKNLLMMGFMMWMAGNTVHLFSIGITFSALWQPIGALQGVGKVFEPYKDSKVDLLVPKLVFIALNLGGLALGIWKLNTLGLLPTHASDWVSSLPPAKQCLPLPLLGMSSVNDLKGPCFVILSNNICTIFMICSFILQTGVLRSNIHVVVFLCSNVLPLDHSPFVGKKTGWNKELPKAGQDLDLFLAGGLLFMGVVAMDNAPSRLF</sequence>
<protein>
    <recommendedName>
        <fullName evidence="3">ER membrane protein complex subunit 4</fullName>
    </recommendedName>
</protein>
<keyword evidence="7 9" id="KW-0472">Membrane</keyword>
<keyword evidence="4 9" id="KW-0812">Transmembrane</keyword>
<dbReference type="Proteomes" id="UP000326939">
    <property type="component" value="Chromosome 6"/>
</dbReference>
<evidence type="ECO:0000256" key="2">
    <source>
        <dbReference type="ARBA" id="ARBA00007715"/>
    </source>
</evidence>
<accession>A0A5N5MEH3</accession>
<name>A0A5N5MEH3_9ROSI</name>
<dbReference type="EMBL" id="VDCV01000006">
    <property type="protein sequence ID" value="KAB5553438.1"/>
    <property type="molecule type" value="Genomic_DNA"/>
</dbReference>
<evidence type="ECO:0000256" key="9">
    <source>
        <dbReference type="SAM" id="Phobius"/>
    </source>
</evidence>
<comment type="similarity">
    <text evidence="2">Belongs to the EMC4 family.</text>
</comment>
<evidence type="ECO:0000256" key="8">
    <source>
        <dbReference type="SAM" id="MobiDB-lite"/>
    </source>
</evidence>
<evidence type="ECO:0000256" key="5">
    <source>
        <dbReference type="ARBA" id="ARBA00022824"/>
    </source>
</evidence>
<evidence type="ECO:0000313" key="10">
    <source>
        <dbReference type="EMBL" id="KAB5553438.1"/>
    </source>
</evidence>
<keyword evidence="6 9" id="KW-1133">Transmembrane helix</keyword>
<comment type="caution">
    <text evidence="10">The sequence shown here is derived from an EMBL/GenBank/DDBJ whole genome shotgun (WGS) entry which is preliminary data.</text>
</comment>